<keyword evidence="1" id="KW-0472">Membrane</keyword>
<feature type="transmembrane region" description="Helical" evidence="1">
    <location>
        <begin position="118"/>
        <end position="140"/>
    </location>
</feature>
<feature type="transmembrane region" description="Helical" evidence="1">
    <location>
        <begin position="30"/>
        <end position="49"/>
    </location>
</feature>
<dbReference type="EMBL" id="SETJ01000078">
    <property type="protein sequence ID" value="RZM15634.1"/>
    <property type="molecule type" value="Genomic_DNA"/>
</dbReference>
<accession>A0A4Q7DXS1</accession>
<reference evidence="2 3" key="1">
    <citation type="submission" date="2019-01" db="EMBL/GenBank/DDBJ databases">
        <title>Colonization of the human gut by bovine bacteria present in Parmesan cheese.</title>
        <authorList>
            <person name="Lugli G.A."/>
            <person name="Milani C."/>
        </authorList>
    </citation>
    <scope>NUCLEOTIDE SEQUENCE [LARGE SCALE GENOMIC DNA]</scope>
    <source>
        <strain evidence="2 3">LDELB18P1</strain>
    </source>
</reference>
<feature type="transmembrane region" description="Helical" evidence="1">
    <location>
        <begin position="160"/>
        <end position="176"/>
    </location>
</feature>
<protein>
    <submittedName>
        <fullName evidence="2">Uncharacterized protein</fullName>
    </submittedName>
</protein>
<gene>
    <name evidence="2" type="ORF">LDELB18P1_1686</name>
</gene>
<sequence>MFTFLATLFFNTLGWSKIVEETTVSKVSVYIFVLLPMVIGIVLLAIQMVRGTLRLFYFKELLVGIALFALFIGVSLIKSYQTGKFAVGTFGEAARIVAPFIYTFIVVNILSLEDIDKLMILTLYVAWVAYLINQFIITGASQRALSISFIDSSSPFENSEVAAIAFAVACYFIYFLKRHPIYCFWSILLSIACFKRVLMLFTIVLFLYSVKLNKTKRLNRLVKWPLLLVTSAIFLAVTVFYLYIMEPQNLAWTWEKLHFDVDSFSMYRSYRVQYLLQHNYVSYGLSSSTSFLNTNPGSWYTNHTLELDLIKILIELGKIPLIIFVLAYYSLAYESMYAYLVTTAFLVNLLMASGLNEYYAWFVMLVTFALIRHNNVIDENYGEDK</sequence>
<feature type="transmembrane region" description="Helical" evidence="1">
    <location>
        <begin position="93"/>
        <end position="111"/>
    </location>
</feature>
<dbReference type="AlphaFoldDB" id="A0A4Q7DXS1"/>
<dbReference type="Proteomes" id="UP000292818">
    <property type="component" value="Unassembled WGS sequence"/>
</dbReference>
<proteinExistence type="predicted"/>
<evidence type="ECO:0000256" key="1">
    <source>
        <dbReference type="SAM" id="Phobius"/>
    </source>
</evidence>
<keyword evidence="1" id="KW-0812">Transmembrane</keyword>
<evidence type="ECO:0000313" key="3">
    <source>
        <dbReference type="Proteomes" id="UP000292818"/>
    </source>
</evidence>
<comment type="caution">
    <text evidence="2">The sequence shown here is derived from an EMBL/GenBank/DDBJ whole genome shotgun (WGS) entry which is preliminary data.</text>
</comment>
<evidence type="ECO:0000313" key="2">
    <source>
        <dbReference type="EMBL" id="RZM15634.1"/>
    </source>
</evidence>
<feature type="transmembrane region" description="Helical" evidence="1">
    <location>
        <begin position="222"/>
        <end position="244"/>
    </location>
</feature>
<keyword evidence="1" id="KW-1133">Transmembrane helix</keyword>
<feature type="transmembrane region" description="Helical" evidence="1">
    <location>
        <begin position="61"/>
        <end position="81"/>
    </location>
</feature>
<feature type="transmembrane region" description="Helical" evidence="1">
    <location>
        <begin position="183"/>
        <end position="210"/>
    </location>
</feature>
<organism evidence="2 3">
    <name type="scientific">Lactobacillus delbrueckii</name>
    <dbReference type="NCBI Taxonomy" id="1584"/>
    <lineage>
        <taxon>Bacteria</taxon>
        <taxon>Bacillati</taxon>
        <taxon>Bacillota</taxon>
        <taxon>Bacilli</taxon>
        <taxon>Lactobacillales</taxon>
        <taxon>Lactobacillaceae</taxon>
        <taxon>Lactobacillus</taxon>
    </lineage>
</organism>
<name>A0A4Q7DXS1_9LACO</name>